<evidence type="ECO:0000256" key="5">
    <source>
        <dbReference type="ARBA" id="ARBA00022519"/>
    </source>
</evidence>
<comment type="subcellular location">
    <subcellularLocation>
        <location evidence="1">Cell inner membrane</location>
        <topology evidence="1">Single-pass membrane protein</topology>
    </subcellularLocation>
</comment>
<reference evidence="14" key="1">
    <citation type="journal article" date="2019" name="Int. J. Syst. Evol. Microbiol.">
        <title>The Global Catalogue of Microorganisms (GCM) 10K type strain sequencing project: providing services to taxonomists for standard genome sequencing and annotation.</title>
        <authorList>
            <consortium name="The Broad Institute Genomics Platform"/>
            <consortium name="The Broad Institute Genome Sequencing Center for Infectious Disease"/>
            <person name="Wu L."/>
            <person name="Ma J."/>
        </authorList>
    </citation>
    <scope>NUCLEOTIDE SEQUENCE [LARGE SCALE GENOMIC DNA]</scope>
    <source>
        <strain evidence="14">CECT 8531</strain>
    </source>
</reference>
<keyword evidence="14" id="KW-1185">Reference proteome</keyword>
<evidence type="ECO:0000256" key="6">
    <source>
        <dbReference type="ARBA" id="ARBA00022692"/>
    </source>
</evidence>
<evidence type="ECO:0000256" key="2">
    <source>
        <dbReference type="ARBA" id="ARBA00021549"/>
    </source>
</evidence>
<name>A0ABV8RHG8_9SPHN</name>
<dbReference type="InterPro" id="IPR002416">
    <property type="entry name" value="T2SS_protein-GspH"/>
</dbReference>
<evidence type="ECO:0000313" key="14">
    <source>
        <dbReference type="Proteomes" id="UP001595887"/>
    </source>
</evidence>
<evidence type="ECO:0000259" key="12">
    <source>
        <dbReference type="Pfam" id="PF12019"/>
    </source>
</evidence>
<evidence type="ECO:0000256" key="4">
    <source>
        <dbReference type="ARBA" id="ARBA00022481"/>
    </source>
</evidence>
<dbReference type="RefSeq" id="WP_381423837.1">
    <property type="nucleotide sequence ID" value="NZ_JBHSDH010000013.1"/>
</dbReference>
<sequence length="165" mass="17419">MKMRIFTAARFSASPSIRTNGFTLVELLVVVFLIGLAAAAVVLSLPGDEAKLRDDGERLAARIAALRDQAVLESRPMAIWIRPSGYGFERRSGGAWEAAAGKSFAQVNWTNGTRLSGSGATATRQNRLVFDVTGLPSAPARFQLVNDGAALTVNVSAAGSVRVGE</sequence>
<evidence type="ECO:0000313" key="13">
    <source>
        <dbReference type="EMBL" id="MFC4292828.1"/>
    </source>
</evidence>
<accession>A0ABV8RHG8</accession>
<evidence type="ECO:0000256" key="3">
    <source>
        <dbReference type="ARBA" id="ARBA00022475"/>
    </source>
</evidence>
<protein>
    <recommendedName>
        <fullName evidence="2">Type II secretion system protein H</fullName>
    </recommendedName>
    <alternativeName>
        <fullName evidence="10">General secretion pathway protein H</fullName>
    </alternativeName>
</protein>
<keyword evidence="8 11" id="KW-0472">Membrane</keyword>
<evidence type="ECO:0000256" key="9">
    <source>
        <dbReference type="ARBA" id="ARBA00025772"/>
    </source>
</evidence>
<comment type="similarity">
    <text evidence="9">Belongs to the GSP H family.</text>
</comment>
<evidence type="ECO:0000256" key="1">
    <source>
        <dbReference type="ARBA" id="ARBA00004377"/>
    </source>
</evidence>
<evidence type="ECO:0000256" key="8">
    <source>
        <dbReference type="ARBA" id="ARBA00023136"/>
    </source>
</evidence>
<dbReference type="PRINTS" id="PR00885">
    <property type="entry name" value="BCTERIALGSPH"/>
</dbReference>
<feature type="domain" description="General secretion pathway GspH" evidence="12">
    <location>
        <begin position="57"/>
        <end position="159"/>
    </location>
</feature>
<dbReference type="EMBL" id="JBHSDH010000013">
    <property type="protein sequence ID" value="MFC4292828.1"/>
    <property type="molecule type" value="Genomic_DNA"/>
</dbReference>
<keyword evidence="6 11" id="KW-0812">Transmembrane</keyword>
<gene>
    <name evidence="13" type="ORF">ACFOWX_10430</name>
</gene>
<keyword evidence="4" id="KW-0488">Methylation</keyword>
<evidence type="ECO:0000256" key="7">
    <source>
        <dbReference type="ARBA" id="ARBA00022989"/>
    </source>
</evidence>
<feature type="transmembrane region" description="Helical" evidence="11">
    <location>
        <begin position="21"/>
        <end position="45"/>
    </location>
</feature>
<organism evidence="13 14">
    <name type="scientific">Sphingorhabdus arenilitoris</name>
    <dbReference type="NCBI Taxonomy" id="1490041"/>
    <lineage>
        <taxon>Bacteria</taxon>
        <taxon>Pseudomonadati</taxon>
        <taxon>Pseudomonadota</taxon>
        <taxon>Alphaproteobacteria</taxon>
        <taxon>Sphingomonadales</taxon>
        <taxon>Sphingomonadaceae</taxon>
        <taxon>Sphingorhabdus</taxon>
    </lineage>
</organism>
<dbReference type="Pfam" id="PF07963">
    <property type="entry name" value="N_methyl"/>
    <property type="match status" value="1"/>
</dbReference>
<dbReference type="InterPro" id="IPR022346">
    <property type="entry name" value="T2SS_GspH"/>
</dbReference>
<dbReference type="InterPro" id="IPR045584">
    <property type="entry name" value="Pilin-like"/>
</dbReference>
<dbReference type="Proteomes" id="UP001595887">
    <property type="component" value="Unassembled WGS sequence"/>
</dbReference>
<keyword evidence="3" id="KW-1003">Cell membrane</keyword>
<dbReference type="SUPFAM" id="SSF54523">
    <property type="entry name" value="Pili subunits"/>
    <property type="match status" value="1"/>
</dbReference>
<evidence type="ECO:0000256" key="10">
    <source>
        <dbReference type="ARBA" id="ARBA00030775"/>
    </source>
</evidence>
<keyword evidence="5" id="KW-0997">Cell inner membrane</keyword>
<dbReference type="NCBIfam" id="TIGR02532">
    <property type="entry name" value="IV_pilin_GFxxxE"/>
    <property type="match status" value="1"/>
</dbReference>
<keyword evidence="7 11" id="KW-1133">Transmembrane helix</keyword>
<dbReference type="InterPro" id="IPR012902">
    <property type="entry name" value="N_methyl_site"/>
</dbReference>
<proteinExistence type="inferred from homology"/>
<evidence type="ECO:0000256" key="11">
    <source>
        <dbReference type="SAM" id="Phobius"/>
    </source>
</evidence>
<comment type="caution">
    <text evidence="13">The sequence shown here is derived from an EMBL/GenBank/DDBJ whole genome shotgun (WGS) entry which is preliminary data.</text>
</comment>
<dbReference type="Pfam" id="PF12019">
    <property type="entry name" value="GspH"/>
    <property type="match status" value="1"/>
</dbReference>
<dbReference type="Gene3D" id="3.55.40.10">
    <property type="entry name" value="minor pseudopilin epsh domain"/>
    <property type="match status" value="1"/>
</dbReference>